<dbReference type="AlphaFoldDB" id="A0A421BJD2"/>
<dbReference type="Proteomes" id="UP000279673">
    <property type="component" value="Unassembled WGS sequence"/>
</dbReference>
<feature type="domain" description="TauD/TfdA-like" evidence="8">
    <location>
        <begin position="16"/>
        <end position="280"/>
    </location>
</feature>
<dbReference type="InterPro" id="IPR003819">
    <property type="entry name" value="TauD/TfdA-like"/>
</dbReference>
<keyword evidence="4 9" id="KW-0223">Dioxygenase</keyword>
<dbReference type="InterPro" id="IPR042098">
    <property type="entry name" value="TauD-like_sf"/>
</dbReference>
<evidence type="ECO:0000256" key="4">
    <source>
        <dbReference type="ARBA" id="ARBA00022964"/>
    </source>
</evidence>
<accession>A0A421BJD2</accession>
<evidence type="ECO:0000256" key="3">
    <source>
        <dbReference type="ARBA" id="ARBA00022723"/>
    </source>
</evidence>
<reference evidence="9 10" key="1">
    <citation type="submission" date="2018-10" db="EMBL/GenBank/DDBJ databases">
        <title>Rhodobacter sp . BO-81.</title>
        <authorList>
            <person name="Im W.T."/>
        </authorList>
    </citation>
    <scope>NUCLEOTIDE SEQUENCE [LARGE SCALE GENOMIC DNA]</scope>
    <source>
        <strain evidence="9 10">BO-81</strain>
    </source>
</reference>
<evidence type="ECO:0000256" key="7">
    <source>
        <dbReference type="SAM" id="MobiDB-lite"/>
    </source>
</evidence>
<dbReference type="InterPro" id="IPR051323">
    <property type="entry name" value="AtsK-like"/>
</dbReference>
<evidence type="ECO:0000256" key="2">
    <source>
        <dbReference type="ARBA" id="ARBA00005896"/>
    </source>
</evidence>
<evidence type="ECO:0000256" key="1">
    <source>
        <dbReference type="ARBA" id="ARBA00001954"/>
    </source>
</evidence>
<feature type="region of interest" description="Disordered" evidence="7">
    <location>
        <begin position="165"/>
        <end position="188"/>
    </location>
</feature>
<evidence type="ECO:0000256" key="5">
    <source>
        <dbReference type="ARBA" id="ARBA00023002"/>
    </source>
</evidence>
<dbReference type="GO" id="GO:0046872">
    <property type="term" value="F:metal ion binding"/>
    <property type="evidence" value="ECO:0007669"/>
    <property type="project" value="UniProtKB-KW"/>
</dbReference>
<protein>
    <submittedName>
        <fullName evidence="9">TauD/TfdA family dioxygenase</fullName>
    </submittedName>
</protein>
<keyword evidence="6" id="KW-0408">Iron</keyword>
<dbReference type="GO" id="GO:0016706">
    <property type="term" value="F:2-oxoglutarate-dependent dioxygenase activity"/>
    <property type="evidence" value="ECO:0007669"/>
    <property type="project" value="TreeGrafter"/>
</dbReference>
<comment type="similarity">
    <text evidence="2">Belongs to the TfdA dioxygenase family.</text>
</comment>
<dbReference type="RefSeq" id="WP_121534960.1">
    <property type="nucleotide sequence ID" value="NZ_RCHI01000027.1"/>
</dbReference>
<evidence type="ECO:0000256" key="6">
    <source>
        <dbReference type="ARBA" id="ARBA00023004"/>
    </source>
</evidence>
<comment type="caution">
    <text evidence="9">The sequence shown here is derived from an EMBL/GenBank/DDBJ whole genome shotgun (WGS) entry which is preliminary data.</text>
</comment>
<dbReference type="Gene3D" id="3.60.130.10">
    <property type="entry name" value="Clavaminate synthase-like"/>
    <property type="match status" value="1"/>
</dbReference>
<name>A0A421BJD2_9RHOB</name>
<keyword evidence="10" id="KW-1185">Reference proteome</keyword>
<sequence>MTQQQTNPSGPPVLEVLPLTPIIGAEIRGLRLSADLPAPAIAALRTLIARHKVVFLRQQEHLDDAAQTAFARQLGDLVRHPPQHDAQTSPALFEEVSAHDGRAGQWHSTATFLPAYPKYTVLRGVVIPPTGGDTIWANTTAAYQSLPPALKRLAESLRAVHSNADDDATRLPSASGAENTDCAGHLGGTTFQTEHPVVRLHPETGEQSLLLGSFVRRIPGLSRADTRHIHGLFQGFITAPENTVRWRWQAGDVVICDNRATQHVDVDDYGEALRILRRVTVDGDIPVGVDGRKSIAIAGPDPDRSSLAPPDHPDDGATGCEVHRTIARTAGCGVFDVPFVTDGRVAQFSGSVP</sequence>
<dbReference type="Pfam" id="PF02668">
    <property type="entry name" value="TauD"/>
    <property type="match status" value="1"/>
</dbReference>
<dbReference type="EMBL" id="RCHI01000027">
    <property type="protein sequence ID" value="RLL61884.1"/>
    <property type="molecule type" value="Genomic_DNA"/>
</dbReference>
<dbReference type="PANTHER" id="PTHR30468">
    <property type="entry name" value="ALPHA-KETOGLUTARATE-DEPENDENT SULFONATE DIOXYGENASE"/>
    <property type="match status" value="1"/>
</dbReference>
<evidence type="ECO:0000259" key="8">
    <source>
        <dbReference type="Pfam" id="PF02668"/>
    </source>
</evidence>
<keyword evidence="3" id="KW-0479">Metal-binding</keyword>
<organism evidence="9 10">
    <name type="scientific">Paenirhodobacter hankyongi</name>
    <dbReference type="NCBI Taxonomy" id="2294033"/>
    <lineage>
        <taxon>Bacteria</taxon>
        <taxon>Pseudomonadati</taxon>
        <taxon>Pseudomonadota</taxon>
        <taxon>Alphaproteobacteria</taxon>
        <taxon>Rhodobacterales</taxon>
        <taxon>Rhodobacter group</taxon>
        <taxon>Paenirhodobacter</taxon>
    </lineage>
</organism>
<dbReference type="SUPFAM" id="SSF51197">
    <property type="entry name" value="Clavaminate synthase-like"/>
    <property type="match status" value="1"/>
</dbReference>
<keyword evidence="5" id="KW-0560">Oxidoreductase</keyword>
<proteinExistence type="inferred from homology"/>
<gene>
    <name evidence="9" type="ORF">DYS74_17730</name>
</gene>
<dbReference type="GO" id="GO:0005737">
    <property type="term" value="C:cytoplasm"/>
    <property type="evidence" value="ECO:0007669"/>
    <property type="project" value="TreeGrafter"/>
</dbReference>
<evidence type="ECO:0000313" key="10">
    <source>
        <dbReference type="Proteomes" id="UP000279673"/>
    </source>
</evidence>
<dbReference type="PANTHER" id="PTHR30468:SF5">
    <property type="entry name" value="ALPHA-KETOGLUTARATE-DEPENDENT SULFATE ESTER DIOXYGENASE"/>
    <property type="match status" value="1"/>
</dbReference>
<feature type="region of interest" description="Disordered" evidence="7">
    <location>
        <begin position="293"/>
        <end position="318"/>
    </location>
</feature>
<comment type="cofactor">
    <cofactor evidence="1">
        <name>Fe(2+)</name>
        <dbReference type="ChEBI" id="CHEBI:29033"/>
    </cofactor>
</comment>
<evidence type="ECO:0000313" key="9">
    <source>
        <dbReference type="EMBL" id="RLL61884.1"/>
    </source>
</evidence>